<evidence type="ECO:0000256" key="7">
    <source>
        <dbReference type="ARBA" id="ARBA00023136"/>
    </source>
</evidence>
<evidence type="ECO:0000256" key="1">
    <source>
        <dbReference type="ARBA" id="ARBA00004477"/>
    </source>
</evidence>
<dbReference type="GO" id="GO:0034975">
    <property type="term" value="P:protein folding in endoplasmic reticulum"/>
    <property type="evidence" value="ECO:0007669"/>
    <property type="project" value="TreeGrafter"/>
</dbReference>
<evidence type="ECO:0000256" key="3">
    <source>
        <dbReference type="ARBA" id="ARBA00020827"/>
    </source>
</evidence>
<evidence type="ECO:0000256" key="2">
    <source>
        <dbReference type="ARBA" id="ARBA00009436"/>
    </source>
</evidence>
<proteinExistence type="inferred from homology"/>
<keyword evidence="7 9" id="KW-0472">Membrane</keyword>
<dbReference type="PANTHER" id="PTHR20994:SF0">
    <property type="entry name" value="ER MEMBRANE PROTEIN COMPLEX SUBUNIT 6"/>
    <property type="match status" value="1"/>
</dbReference>
<keyword evidence="6 9" id="KW-1133">Transmembrane helix</keyword>
<dbReference type="EMBL" id="CAKKNE010000006">
    <property type="protein sequence ID" value="CAH0380322.1"/>
    <property type="molecule type" value="Genomic_DNA"/>
</dbReference>
<evidence type="ECO:0000256" key="9">
    <source>
        <dbReference type="SAM" id="Phobius"/>
    </source>
</evidence>
<feature type="transmembrane region" description="Helical" evidence="9">
    <location>
        <begin position="139"/>
        <end position="157"/>
    </location>
</feature>
<accession>A0A8J2T0X5</accession>
<dbReference type="AlphaFoldDB" id="A0A8J2T0X5"/>
<evidence type="ECO:0000256" key="8">
    <source>
        <dbReference type="SAM" id="MobiDB-lite"/>
    </source>
</evidence>
<feature type="compositionally biased region" description="Basic and acidic residues" evidence="8">
    <location>
        <begin position="31"/>
        <end position="40"/>
    </location>
</feature>
<reference evidence="10" key="1">
    <citation type="submission" date="2021-11" db="EMBL/GenBank/DDBJ databases">
        <authorList>
            <consortium name="Genoscope - CEA"/>
            <person name="William W."/>
        </authorList>
    </citation>
    <scope>NUCLEOTIDE SEQUENCE</scope>
</reference>
<comment type="caution">
    <text evidence="10">The sequence shown here is derived from an EMBL/GenBank/DDBJ whole genome shotgun (WGS) entry which is preliminary data.</text>
</comment>
<dbReference type="InterPro" id="IPR008504">
    <property type="entry name" value="Emc6"/>
</dbReference>
<feature type="compositionally biased region" description="Acidic residues" evidence="8">
    <location>
        <begin position="1"/>
        <end position="11"/>
    </location>
</feature>
<evidence type="ECO:0000256" key="5">
    <source>
        <dbReference type="ARBA" id="ARBA00022824"/>
    </source>
</evidence>
<dbReference type="GO" id="GO:0072546">
    <property type="term" value="C:EMC complex"/>
    <property type="evidence" value="ECO:0007669"/>
    <property type="project" value="InterPro"/>
</dbReference>
<feature type="transmembrane region" description="Helical" evidence="9">
    <location>
        <begin position="101"/>
        <end position="119"/>
    </location>
</feature>
<keyword evidence="5" id="KW-0256">Endoplasmic reticulum</keyword>
<dbReference type="PANTHER" id="PTHR20994">
    <property type="entry name" value="ER MEMBRANE PROTEIN COMPLEX SUBUNIT 6"/>
    <property type="match status" value="1"/>
</dbReference>
<keyword evidence="4 9" id="KW-0812">Transmembrane</keyword>
<evidence type="ECO:0000256" key="4">
    <source>
        <dbReference type="ARBA" id="ARBA00022692"/>
    </source>
</evidence>
<feature type="transmembrane region" description="Helical" evidence="9">
    <location>
        <begin position="71"/>
        <end position="89"/>
    </location>
</feature>
<evidence type="ECO:0000256" key="6">
    <source>
        <dbReference type="ARBA" id="ARBA00022989"/>
    </source>
</evidence>
<sequence length="160" mass="17419">MSMSPEPEEECLPASCTAAARASRDRRARRESRARTEPSRRNPRAARSAKNLFDRDAMAHNLNAVDGCRSYLTLFGAVGAGVVGATGCVEINQCATGLRGLLFFVGTYVLGSVALLTRMRCNPVDYTSESLTKFVIMGAPGYALSFVLFWTLAYALVHIY</sequence>
<comment type="similarity">
    <text evidence="2">Belongs to the EMC6 family.</text>
</comment>
<comment type="subcellular location">
    <subcellularLocation>
        <location evidence="1">Endoplasmic reticulum membrane</location>
        <topology evidence="1">Multi-pass membrane protein</topology>
    </subcellularLocation>
</comment>
<dbReference type="InterPro" id="IPR029008">
    <property type="entry name" value="EMC6-like"/>
</dbReference>
<dbReference type="Pfam" id="PF07019">
    <property type="entry name" value="EMC6"/>
    <property type="match status" value="1"/>
</dbReference>
<dbReference type="OrthoDB" id="16510at2759"/>
<name>A0A8J2T0X5_9STRA</name>
<feature type="region of interest" description="Disordered" evidence="8">
    <location>
        <begin position="1"/>
        <end position="47"/>
    </location>
</feature>
<keyword evidence="11" id="KW-1185">Reference proteome</keyword>
<evidence type="ECO:0000313" key="11">
    <source>
        <dbReference type="Proteomes" id="UP000789595"/>
    </source>
</evidence>
<protein>
    <recommendedName>
        <fullName evidence="3">ER membrane protein complex subunit 6</fullName>
    </recommendedName>
</protein>
<organism evidence="10 11">
    <name type="scientific">Pelagomonas calceolata</name>
    <dbReference type="NCBI Taxonomy" id="35677"/>
    <lineage>
        <taxon>Eukaryota</taxon>
        <taxon>Sar</taxon>
        <taxon>Stramenopiles</taxon>
        <taxon>Ochrophyta</taxon>
        <taxon>Pelagophyceae</taxon>
        <taxon>Pelagomonadales</taxon>
        <taxon>Pelagomonadaceae</taxon>
        <taxon>Pelagomonas</taxon>
    </lineage>
</organism>
<gene>
    <name evidence="10" type="ORF">PECAL_6P19660</name>
</gene>
<dbReference type="GO" id="GO:0000045">
    <property type="term" value="P:autophagosome assembly"/>
    <property type="evidence" value="ECO:0007669"/>
    <property type="project" value="TreeGrafter"/>
</dbReference>
<dbReference type="Proteomes" id="UP000789595">
    <property type="component" value="Unassembled WGS sequence"/>
</dbReference>
<evidence type="ECO:0000313" key="10">
    <source>
        <dbReference type="EMBL" id="CAH0380322.1"/>
    </source>
</evidence>